<organism evidence="6 7">
    <name type="scientific">Paramuricea clavata</name>
    <name type="common">Red gorgonian</name>
    <name type="synonym">Violescent sea-whip</name>
    <dbReference type="NCBI Taxonomy" id="317549"/>
    <lineage>
        <taxon>Eukaryota</taxon>
        <taxon>Metazoa</taxon>
        <taxon>Cnidaria</taxon>
        <taxon>Anthozoa</taxon>
        <taxon>Octocorallia</taxon>
        <taxon>Malacalcyonacea</taxon>
        <taxon>Plexauridae</taxon>
        <taxon>Paramuricea</taxon>
    </lineage>
</organism>
<keyword evidence="2 3" id="KW-1015">Disulfide bond</keyword>
<dbReference type="PANTHER" id="PTHR48071:SF18">
    <property type="entry name" value="DELETED IN MALIGNANT BRAIN TUMORS 1 PROTEIN-RELATED"/>
    <property type="match status" value="1"/>
</dbReference>
<feature type="compositionally biased region" description="Low complexity" evidence="4">
    <location>
        <begin position="301"/>
        <end position="311"/>
    </location>
</feature>
<evidence type="ECO:0000256" key="3">
    <source>
        <dbReference type="PROSITE-ProRule" id="PRU00196"/>
    </source>
</evidence>
<name>A0A6S7G5F7_PARCT</name>
<accession>A0A6S7G5F7</accession>
<dbReference type="PROSITE" id="PS50287">
    <property type="entry name" value="SRCR_2"/>
    <property type="match status" value="3"/>
</dbReference>
<sequence length="430" mass="47605">MQKKTIPLRLQGPLSAIGTGRLEVFYNAIWGTICDDSWDFNDAKVACRQLGYTYALRALDGGDVPDAIPLRLQGPLSANGTGRLEVYYNGKWGTICDDSWDYNDAKVACRQLGYTYAVRPLQGGDVPDGTGQIWLDDVRCTGSEQNLTSCSHRGWGKQDCRHNEDAGVECSSTAIPLRLQGPLSAIGTGRLEVYYNGKWGTICDDSWDYNDAKVACRQLGYTYAVRALQGSEVPDGTGQPIWLDDVKCTGSEQNLTSCSHRGWGNENCTHGQDAGVECSSRAPLKPTTTTNRTNSKPSIITSTKDQSSDSNSSTMSCTALYIFLPMIVLALIIVIILLVRKNRASNEKESPREESNREMENQENNIQAFTESDGYTELHHNREPDNTYLSLNLYENPDDNSDRSYVNYGRSYVIGNNINYVNQGAQQRSS</sequence>
<dbReference type="Pfam" id="PF00530">
    <property type="entry name" value="SRCR"/>
    <property type="match status" value="3"/>
</dbReference>
<comment type="caution">
    <text evidence="3">Lacks conserved residue(s) required for the propagation of feature annotation.</text>
</comment>
<dbReference type="SUPFAM" id="SSF56487">
    <property type="entry name" value="SRCR-like"/>
    <property type="match status" value="3"/>
</dbReference>
<dbReference type="AlphaFoldDB" id="A0A6S7G5F7"/>
<dbReference type="Gene3D" id="3.10.250.10">
    <property type="entry name" value="SRCR-like domain"/>
    <property type="match status" value="3"/>
</dbReference>
<feature type="disulfide bond" evidence="3">
    <location>
        <begin position="248"/>
        <end position="258"/>
    </location>
</feature>
<keyword evidence="5" id="KW-0812">Transmembrane</keyword>
<keyword evidence="5" id="KW-0472">Membrane</keyword>
<evidence type="ECO:0000256" key="5">
    <source>
        <dbReference type="SAM" id="Phobius"/>
    </source>
</evidence>
<comment type="caution">
    <text evidence="6">The sequence shown here is derived from an EMBL/GenBank/DDBJ whole genome shotgun (WGS) entry which is preliminary data.</text>
</comment>
<dbReference type="InterPro" id="IPR001190">
    <property type="entry name" value="SRCR"/>
</dbReference>
<evidence type="ECO:0000256" key="2">
    <source>
        <dbReference type="ARBA" id="ARBA00023157"/>
    </source>
</evidence>
<feature type="transmembrane region" description="Helical" evidence="5">
    <location>
        <begin position="319"/>
        <end position="339"/>
    </location>
</feature>
<dbReference type="InterPro" id="IPR036772">
    <property type="entry name" value="SRCR-like_dom_sf"/>
</dbReference>
<dbReference type="SMART" id="SM00202">
    <property type="entry name" value="SR"/>
    <property type="match status" value="3"/>
</dbReference>
<protein>
    <submittedName>
        <fullName evidence="6">Deleted in malignant brain tumors 1 -like</fullName>
    </submittedName>
</protein>
<evidence type="ECO:0000313" key="6">
    <source>
        <dbReference type="EMBL" id="CAB3980921.1"/>
    </source>
</evidence>
<dbReference type="PRINTS" id="PR00258">
    <property type="entry name" value="SPERACTRCPTR"/>
</dbReference>
<dbReference type="OrthoDB" id="536948at2759"/>
<dbReference type="Proteomes" id="UP001152795">
    <property type="component" value="Unassembled WGS sequence"/>
</dbReference>
<dbReference type="FunFam" id="3.10.250.10:FF:000001">
    <property type="entry name" value="Lysyl oxidase 4 isoform X1"/>
    <property type="match status" value="2"/>
</dbReference>
<feature type="region of interest" description="Disordered" evidence="4">
    <location>
        <begin position="344"/>
        <end position="363"/>
    </location>
</feature>
<feature type="compositionally biased region" description="Basic and acidic residues" evidence="4">
    <location>
        <begin position="344"/>
        <end position="360"/>
    </location>
</feature>
<dbReference type="EMBL" id="CACRXK020000336">
    <property type="protein sequence ID" value="CAB3980921.1"/>
    <property type="molecule type" value="Genomic_DNA"/>
</dbReference>
<feature type="disulfide bond" evidence="3">
    <location>
        <begin position="109"/>
        <end position="170"/>
    </location>
</feature>
<feature type="compositionally biased region" description="Polar residues" evidence="4">
    <location>
        <begin position="286"/>
        <end position="300"/>
    </location>
</feature>
<evidence type="ECO:0000256" key="4">
    <source>
        <dbReference type="SAM" id="MobiDB-lite"/>
    </source>
</evidence>
<evidence type="ECO:0000256" key="1">
    <source>
        <dbReference type="ARBA" id="ARBA00022729"/>
    </source>
</evidence>
<evidence type="ECO:0000313" key="7">
    <source>
        <dbReference type="Proteomes" id="UP001152795"/>
    </source>
</evidence>
<reference evidence="6" key="1">
    <citation type="submission" date="2020-04" db="EMBL/GenBank/DDBJ databases">
        <authorList>
            <person name="Alioto T."/>
            <person name="Alioto T."/>
            <person name="Gomez Garrido J."/>
        </authorList>
    </citation>
    <scope>NUCLEOTIDE SEQUENCE</scope>
    <source>
        <strain evidence="6">A484AB</strain>
    </source>
</reference>
<dbReference type="PANTHER" id="PTHR48071">
    <property type="entry name" value="SRCR DOMAIN-CONTAINING PROTEIN"/>
    <property type="match status" value="1"/>
</dbReference>
<feature type="disulfide bond" evidence="3">
    <location>
        <begin position="140"/>
        <end position="150"/>
    </location>
</feature>
<proteinExistence type="predicted"/>
<dbReference type="GO" id="GO:0016020">
    <property type="term" value="C:membrane"/>
    <property type="evidence" value="ECO:0007669"/>
    <property type="project" value="InterPro"/>
</dbReference>
<gene>
    <name evidence="6" type="ORF">PACLA_8A027113</name>
</gene>
<feature type="disulfide bond" evidence="3">
    <location>
        <begin position="96"/>
        <end position="160"/>
    </location>
</feature>
<keyword evidence="1" id="KW-0732">Signal</keyword>
<feature type="region of interest" description="Disordered" evidence="4">
    <location>
        <begin position="279"/>
        <end position="311"/>
    </location>
</feature>
<keyword evidence="7" id="KW-1185">Reference proteome</keyword>
<keyword evidence="5" id="KW-1133">Transmembrane helix</keyword>